<dbReference type="Gene3D" id="2.40.160.200">
    <property type="entry name" value="LURP1-related"/>
    <property type="match status" value="1"/>
</dbReference>
<sequence>MATGQAPSNPVPAMRTYPPVEHPVVVIGPQYLAQYPVELAVSTKLWTLGENDFKVSDINGTVIFHVTKKLLSLNDRRFLKDAAGNTLVNLKRKIMSLHQTWEVYRGESDEEKDKLFTVEKSKLFQLKTELDVFLANHNEGELPDFKVRGEFGESACSVLLGDSNTVLAQMHKRHSLASAILNPNSLGMIVYPNVDYAFIVALVVILGRINADQNGGN</sequence>
<dbReference type="SUPFAM" id="SSF54518">
    <property type="entry name" value="Tubby C-terminal domain-like"/>
    <property type="match status" value="1"/>
</dbReference>
<name>A0A6N2KG36_SALVM</name>
<evidence type="ECO:0008006" key="3">
    <source>
        <dbReference type="Google" id="ProtNLM"/>
    </source>
</evidence>
<reference evidence="2" key="1">
    <citation type="submission" date="2019-03" db="EMBL/GenBank/DDBJ databases">
        <authorList>
            <person name="Mank J."/>
            <person name="Almeida P."/>
        </authorList>
    </citation>
    <scope>NUCLEOTIDE SEQUENCE</scope>
    <source>
        <strain evidence="2">78183</strain>
    </source>
</reference>
<proteinExistence type="inferred from homology"/>
<dbReference type="PANTHER" id="PTHR31087:SF73">
    <property type="entry name" value="GTP BINDING PROTEIN"/>
    <property type="match status" value="1"/>
</dbReference>
<dbReference type="InterPro" id="IPR025659">
    <property type="entry name" value="Tubby-like_C"/>
</dbReference>
<dbReference type="AlphaFoldDB" id="A0A6N2KG36"/>
<comment type="similarity">
    <text evidence="1">Belongs to the LOR family.</text>
</comment>
<gene>
    <name evidence="2" type="ORF">SVIM_LOCUS81974</name>
</gene>
<organism evidence="2">
    <name type="scientific">Salix viminalis</name>
    <name type="common">Common osier</name>
    <name type="synonym">Basket willow</name>
    <dbReference type="NCBI Taxonomy" id="40686"/>
    <lineage>
        <taxon>Eukaryota</taxon>
        <taxon>Viridiplantae</taxon>
        <taxon>Streptophyta</taxon>
        <taxon>Embryophyta</taxon>
        <taxon>Tracheophyta</taxon>
        <taxon>Spermatophyta</taxon>
        <taxon>Magnoliopsida</taxon>
        <taxon>eudicotyledons</taxon>
        <taxon>Gunneridae</taxon>
        <taxon>Pentapetalae</taxon>
        <taxon>rosids</taxon>
        <taxon>fabids</taxon>
        <taxon>Malpighiales</taxon>
        <taxon>Salicaceae</taxon>
        <taxon>Saliceae</taxon>
        <taxon>Salix</taxon>
    </lineage>
</organism>
<evidence type="ECO:0000313" key="2">
    <source>
        <dbReference type="EMBL" id="VFU27416.1"/>
    </source>
</evidence>
<dbReference type="Pfam" id="PF04525">
    <property type="entry name" value="LOR"/>
    <property type="match status" value="1"/>
</dbReference>
<dbReference type="InterPro" id="IPR038595">
    <property type="entry name" value="LOR_sf"/>
</dbReference>
<dbReference type="InterPro" id="IPR007612">
    <property type="entry name" value="LOR"/>
</dbReference>
<protein>
    <recommendedName>
        <fullName evidence="3">Protein LURP-one-related 15</fullName>
    </recommendedName>
</protein>
<dbReference type="PANTHER" id="PTHR31087">
    <property type="match status" value="1"/>
</dbReference>
<evidence type="ECO:0000256" key="1">
    <source>
        <dbReference type="ARBA" id="ARBA00005437"/>
    </source>
</evidence>
<dbReference type="EMBL" id="CAADRP010000358">
    <property type="protein sequence ID" value="VFU27416.1"/>
    <property type="molecule type" value="Genomic_DNA"/>
</dbReference>
<accession>A0A6N2KG36</accession>